<dbReference type="RefSeq" id="WP_146365232.1">
    <property type="nucleotide sequence ID" value="NZ_CP042261.1"/>
</dbReference>
<name>A0A5B8I9U5_9RHOB</name>
<evidence type="ECO:0000256" key="1">
    <source>
        <dbReference type="PIRSR" id="PIRSR613078-2"/>
    </source>
</evidence>
<reference evidence="2 3" key="1">
    <citation type="submission" date="2019-07" db="EMBL/GenBank/DDBJ databases">
        <title>Litoreibacter alkalisoli sp. nov., isolated from saline-alkaline soil.</title>
        <authorList>
            <person name="Wang S."/>
            <person name="Xu L."/>
            <person name="Xing Y.-T."/>
            <person name="Sun J.-Q."/>
        </authorList>
    </citation>
    <scope>NUCLEOTIDE SEQUENCE [LARGE SCALE GENOMIC DNA]</scope>
    <source>
        <strain evidence="2 3">LN3S51</strain>
    </source>
</reference>
<dbReference type="SMART" id="SM00855">
    <property type="entry name" value="PGAM"/>
    <property type="match status" value="1"/>
</dbReference>
<feature type="binding site" evidence="1">
    <location>
        <position position="58"/>
    </location>
    <ligand>
        <name>substrate</name>
    </ligand>
</feature>
<dbReference type="EMBL" id="CP042261">
    <property type="protein sequence ID" value="QDY69856.1"/>
    <property type="molecule type" value="Genomic_DNA"/>
</dbReference>
<accession>A0A5B8I9U5</accession>
<dbReference type="Pfam" id="PF00300">
    <property type="entry name" value="His_Phos_1"/>
    <property type="match status" value="1"/>
</dbReference>
<dbReference type="OrthoDB" id="9810154at2"/>
<sequence>MRRLILIRHAKSSWSDAMLSDHDRPLNGRGRRAADAIGGWLTDQKAKPDQVLCSTATRTVETWARIAAAMMKPVEPKLLDTLYHASPEDILEKLRAAKGKTVALVGHNPGLAAFASLIVKEAPDHPKFAQYPTGATMIAEFKIDDWTDLKKRSGRVRAFLVPRDLTD</sequence>
<dbReference type="PANTHER" id="PTHR47623:SF1">
    <property type="entry name" value="OS09G0287300 PROTEIN"/>
    <property type="match status" value="1"/>
</dbReference>
<protein>
    <submittedName>
        <fullName evidence="2">Histidine phosphatase family protein</fullName>
    </submittedName>
</protein>
<gene>
    <name evidence="2" type="ORF">FPZ52_09645</name>
</gene>
<keyword evidence="3" id="KW-1185">Reference proteome</keyword>
<dbReference type="AlphaFoldDB" id="A0A5B8I9U5"/>
<evidence type="ECO:0000313" key="2">
    <source>
        <dbReference type="EMBL" id="QDY69856.1"/>
    </source>
</evidence>
<dbReference type="Proteomes" id="UP000318483">
    <property type="component" value="Chromosome"/>
</dbReference>
<evidence type="ECO:0000313" key="3">
    <source>
        <dbReference type="Proteomes" id="UP000318483"/>
    </source>
</evidence>
<dbReference type="InterPro" id="IPR013078">
    <property type="entry name" value="His_Pase_superF_clade-1"/>
</dbReference>
<dbReference type="CDD" id="cd07067">
    <property type="entry name" value="HP_PGM_like"/>
    <property type="match status" value="1"/>
</dbReference>
<dbReference type="Gene3D" id="3.40.50.1240">
    <property type="entry name" value="Phosphoglycerate mutase-like"/>
    <property type="match status" value="1"/>
</dbReference>
<dbReference type="InterPro" id="IPR029033">
    <property type="entry name" value="His_PPase_superfam"/>
</dbReference>
<proteinExistence type="predicted"/>
<dbReference type="PANTHER" id="PTHR47623">
    <property type="entry name" value="OS09G0287300 PROTEIN"/>
    <property type="match status" value="1"/>
</dbReference>
<dbReference type="SUPFAM" id="SSF53254">
    <property type="entry name" value="Phosphoglycerate mutase-like"/>
    <property type="match status" value="1"/>
</dbReference>
<dbReference type="KEGG" id="lit:FPZ52_09645"/>
<organism evidence="2 3">
    <name type="scientific">Qingshengfaniella alkalisoli</name>
    <dbReference type="NCBI Taxonomy" id="2599296"/>
    <lineage>
        <taxon>Bacteria</taxon>
        <taxon>Pseudomonadati</taxon>
        <taxon>Pseudomonadota</taxon>
        <taxon>Alphaproteobacteria</taxon>
        <taxon>Rhodobacterales</taxon>
        <taxon>Paracoccaceae</taxon>
        <taxon>Qingshengfaniella</taxon>
    </lineage>
</organism>